<keyword evidence="4" id="KW-1185">Reference proteome</keyword>
<sequence>MAKKRRKSNVSAIWFWTKHLSLGVLLIWAAYYFLFGASKNLNFKETTNVAAQGLSQFYESFRNRMSDRDTDREKYVITLGKPTYPLDDALAQRALAVKPSNSKWTGEKQPRRFDTGDTLKDVLSKQAKEEGVELFWYLERDYVVKYNFRLDTDFVTALYQVGTAINDDFEFQVYTFFCPRERAAVITQNPPLYVRENCRKLAG</sequence>
<dbReference type="AlphaFoldDB" id="A0A8I0MYR3"/>
<protein>
    <recommendedName>
        <fullName evidence="2">Toxin co-regulated pilus biosynthesis protein Q C-terminal domain-containing protein</fullName>
    </recommendedName>
</protein>
<dbReference type="InterPro" id="IPR018927">
    <property type="entry name" value="Pilus_synth_Q_C"/>
</dbReference>
<dbReference type="Proteomes" id="UP000660708">
    <property type="component" value="Unassembled WGS sequence"/>
</dbReference>
<accession>A0A8I0MYR3</accession>
<evidence type="ECO:0000313" key="3">
    <source>
        <dbReference type="EMBL" id="MBE0347474.1"/>
    </source>
</evidence>
<dbReference type="Pfam" id="PF10671">
    <property type="entry name" value="TcpQ"/>
    <property type="match status" value="1"/>
</dbReference>
<keyword evidence="1" id="KW-0812">Transmembrane</keyword>
<keyword evidence="1" id="KW-0472">Membrane</keyword>
<evidence type="ECO:0000256" key="1">
    <source>
        <dbReference type="SAM" id="Phobius"/>
    </source>
</evidence>
<feature type="domain" description="Toxin co-regulated pilus biosynthesis protein Q C-terminal" evidence="2">
    <location>
        <begin position="114"/>
        <end position="188"/>
    </location>
</feature>
<organism evidence="3 4">
    <name type="scientific">Pseudoalteromonas peptidolytica F12-50-A1</name>
    <dbReference type="NCBI Taxonomy" id="1315280"/>
    <lineage>
        <taxon>Bacteria</taxon>
        <taxon>Pseudomonadati</taxon>
        <taxon>Pseudomonadota</taxon>
        <taxon>Gammaproteobacteria</taxon>
        <taxon>Alteromonadales</taxon>
        <taxon>Pseudoalteromonadaceae</taxon>
        <taxon>Pseudoalteromonas</taxon>
    </lineage>
</organism>
<keyword evidence="1" id="KW-1133">Transmembrane helix</keyword>
<gene>
    <name evidence="3" type="ORF">PPEP_a1936</name>
</gene>
<evidence type="ECO:0000259" key="2">
    <source>
        <dbReference type="Pfam" id="PF10671"/>
    </source>
</evidence>
<dbReference type="RefSeq" id="WP_125250534.1">
    <property type="nucleotide sequence ID" value="NZ_AQHF01000026.1"/>
</dbReference>
<reference evidence="3 4" key="1">
    <citation type="submission" date="2015-06" db="EMBL/GenBank/DDBJ databases">
        <title>Genome sequence of Pseudoalteromonas peptidolytica.</title>
        <authorList>
            <person name="Xie B.-B."/>
            <person name="Rong J.-C."/>
            <person name="Qin Q.-L."/>
            <person name="Zhang Y.-Z."/>
        </authorList>
    </citation>
    <scope>NUCLEOTIDE SEQUENCE [LARGE SCALE GENOMIC DNA]</scope>
    <source>
        <strain evidence="3 4">F12-50-A1</strain>
    </source>
</reference>
<evidence type="ECO:0000313" key="4">
    <source>
        <dbReference type="Proteomes" id="UP000660708"/>
    </source>
</evidence>
<comment type="caution">
    <text evidence="3">The sequence shown here is derived from an EMBL/GenBank/DDBJ whole genome shotgun (WGS) entry which is preliminary data.</text>
</comment>
<proteinExistence type="predicted"/>
<name>A0A8I0MYR3_9GAMM</name>
<dbReference type="EMBL" id="AQHF01000026">
    <property type="protein sequence ID" value="MBE0347474.1"/>
    <property type="molecule type" value="Genomic_DNA"/>
</dbReference>
<feature type="transmembrane region" description="Helical" evidence="1">
    <location>
        <begin position="12"/>
        <end position="34"/>
    </location>
</feature>